<dbReference type="SUPFAM" id="SSF158668">
    <property type="entry name" value="MtlR-like"/>
    <property type="match status" value="1"/>
</dbReference>
<dbReference type="InterPro" id="IPR007761">
    <property type="entry name" value="MtlR-like"/>
</dbReference>
<dbReference type="EMBL" id="CP016796">
    <property type="protein sequence ID" value="API85863.1"/>
    <property type="molecule type" value="Genomic_DNA"/>
</dbReference>
<evidence type="ECO:0000313" key="1">
    <source>
        <dbReference type="EMBL" id="API85863.1"/>
    </source>
</evidence>
<sequence length="222" mass="25661">MKKMPTQKKIDYLEQILIEVSSLIDITDESGLEKLRLKEFIDFRKSLIQESDRGCVLMAAAFIEDKLEKLLESYFIENEKVCKQLLKANGALATFSSKIDLTFLLGLIPKNIFNDLHILRKIRNEFAHTASEISFKNPSIKDRTKALSTLSRKLLRDDTRAYFMRSMTTILTAINMKMESFERCSTPKSFNIDIFDKGLSIVEDELSKHQFLSETNHIKTHD</sequence>
<accession>A0A1L4BPV3</accession>
<dbReference type="PANTHER" id="PTHR37941:SF1">
    <property type="entry name" value="FUMARASE E-RELATED"/>
    <property type="match status" value="1"/>
</dbReference>
<dbReference type="KEGG" id="frx:F7310_00170"/>
<dbReference type="InterPro" id="IPR038026">
    <property type="entry name" value="MtlR-like_sf"/>
</dbReference>
<evidence type="ECO:0000313" key="2">
    <source>
        <dbReference type="Proteomes" id="UP000184222"/>
    </source>
</evidence>
<dbReference type="OrthoDB" id="9814134at2"/>
<dbReference type="Gene3D" id="1.20.120.330">
    <property type="entry name" value="Nucleotidyltransferases domain 2"/>
    <property type="match status" value="1"/>
</dbReference>
<keyword evidence="2" id="KW-1185">Reference proteome</keyword>
<dbReference type="AlphaFoldDB" id="A0A1L4BPV3"/>
<dbReference type="Proteomes" id="UP000184222">
    <property type="component" value="Chromosome"/>
</dbReference>
<reference evidence="1 2" key="1">
    <citation type="journal article" date="2016" name="Appl. Environ. Microbiol.">
        <title>Whole genome relationships among Francisella bacteria of diverse origin define new species and provide specific regions for detection.</title>
        <authorList>
            <person name="Challacombe J.F."/>
            <person name="Petersen J.M."/>
            <person name="Gallegos-Graves V."/>
            <person name="Hodge D."/>
            <person name="Pillai S."/>
            <person name="Kuske C.R."/>
        </authorList>
    </citation>
    <scope>NUCLEOTIDE SEQUENCE [LARGE SCALE GENOMIC DNA]</scope>
    <source>
        <strain evidence="2">TX07-7310</strain>
    </source>
</reference>
<dbReference type="Pfam" id="PF05068">
    <property type="entry name" value="MtlR"/>
    <property type="match status" value="1"/>
</dbReference>
<protein>
    <recommendedName>
        <fullName evidence="3">Mannitol repressor</fullName>
    </recommendedName>
</protein>
<dbReference type="PANTHER" id="PTHR37941">
    <property type="entry name" value="FUMARASE E-RELATED"/>
    <property type="match status" value="1"/>
</dbReference>
<dbReference type="GO" id="GO:0045892">
    <property type="term" value="P:negative regulation of DNA-templated transcription"/>
    <property type="evidence" value="ECO:0007669"/>
    <property type="project" value="TreeGrafter"/>
</dbReference>
<evidence type="ECO:0008006" key="3">
    <source>
        <dbReference type="Google" id="ProtNLM"/>
    </source>
</evidence>
<dbReference type="RefSeq" id="WP_072711064.1">
    <property type="nucleotide sequence ID" value="NZ_CP016796.1"/>
</dbReference>
<organism evidence="1 2">
    <name type="scientific">Francisella uliginis</name>
    <dbReference type="NCBI Taxonomy" id="573570"/>
    <lineage>
        <taxon>Bacteria</taxon>
        <taxon>Pseudomonadati</taxon>
        <taxon>Pseudomonadota</taxon>
        <taxon>Gammaproteobacteria</taxon>
        <taxon>Thiotrichales</taxon>
        <taxon>Francisellaceae</taxon>
        <taxon>Francisella</taxon>
    </lineage>
</organism>
<name>A0A1L4BPV3_9GAMM</name>
<proteinExistence type="predicted"/>
<gene>
    <name evidence="1" type="ORF">F7310_00170</name>
</gene>